<dbReference type="GO" id="GO:0016829">
    <property type="term" value="F:lyase activity"/>
    <property type="evidence" value="ECO:0007669"/>
    <property type="project" value="UniProtKB-KW"/>
</dbReference>
<name>A0A024CJA6_9SYNE</name>
<keyword evidence="1" id="KW-0042">Antenna complex</keyword>
<accession>A0A024CJA6</accession>
<dbReference type="SUPFAM" id="SSF48371">
    <property type="entry name" value="ARM repeat"/>
    <property type="match status" value="1"/>
</dbReference>
<reference evidence="3" key="1">
    <citation type="journal article" date="2014" name="FEMS Microbiol. Ecol.">
        <title>Development of a targeted metagenomic approach to study a genomic region involved in light harvesting in marine Synechococcus.</title>
        <authorList>
            <person name="Humily F."/>
            <person name="Farrant G.K."/>
            <person name="Marie D."/>
            <person name="Perennou M."/>
            <person name="Mazard S."/>
            <person name="Labadie K."/>
            <person name="Aury J.-M."/>
            <person name="Wincker P."/>
            <person name="Nicolas Segui A."/>
            <person name="Scanlan D.J."/>
            <person name="Garczarek L."/>
        </authorList>
    </citation>
    <scope>NUCLEOTIDE SEQUENCE</scope>
</reference>
<keyword evidence="3" id="KW-0456">Lyase</keyword>
<evidence type="ECO:0000256" key="1">
    <source>
        <dbReference type="ARBA" id="ARBA00022549"/>
    </source>
</evidence>
<dbReference type="Gene3D" id="1.25.10.10">
    <property type="entry name" value="Leucine-rich Repeat Variant"/>
    <property type="match status" value="1"/>
</dbReference>
<gene>
    <name evidence="3" type="primary">cpeY</name>
</gene>
<dbReference type="InterPro" id="IPR016024">
    <property type="entry name" value="ARM-type_fold"/>
</dbReference>
<proteinExistence type="predicted"/>
<dbReference type="InterPro" id="IPR011989">
    <property type="entry name" value="ARM-like"/>
</dbReference>
<sequence>MHKPARFDNIHPGLSCEHARHLLMKSVSEQDSESDFYTAAAHLINCPCAETEKALIDFLQYRITSCQSVKITKRKIVEVLARLGCIDAIPVIGKCLWSDDIYLVENTVWSLQTLQCNDQALVDKMIGILEEDIANQRVVIQCLSSLDIFRSVDIIRPFQFSSVPGIKGAAISAIAKLTRDSEKVPEISLNLFLPNQMDRHFAIQDLIDANAIDQIDEVFSAPVSPVFKLRAIRKLYGDNLVGTVNSRLLSSLDSLLSCDLSVINCVHRYDEIPSAEFLVGDLYNTDFSRCYLALKYLSSYPSSEIFPLLKDSWIEEAHNDYGAHYCFINLFGSIPDWSVESQSWIFEILLSSIFNVRPQFQKSRGASVLSLARLNPSMLCQFMDEILTARDSLPWDMRYSLIQAIDTHSELDTASKSKLILEISDDDKDLFVQARARMALAL</sequence>
<evidence type="ECO:0000313" key="3">
    <source>
        <dbReference type="EMBL" id="AHZ34094.1"/>
    </source>
</evidence>
<dbReference type="EMBL" id="KF846556">
    <property type="protein sequence ID" value="AHZ34094.1"/>
    <property type="molecule type" value="Genomic_DNA"/>
</dbReference>
<organism evidence="3">
    <name type="scientific">uncultured Synechococcus sp</name>
    <dbReference type="NCBI Taxonomy" id="154535"/>
    <lineage>
        <taxon>Bacteria</taxon>
        <taxon>Bacillati</taxon>
        <taxon>Cyanobacteriota</taxon>
        <taxon>Cyanophyceae</taxon>
        <taxon>Synechococcales</taxon>
        <taxon>Synechococcaceae</taxon>
        <taxon>Synechococcus</taxon>
        <taxon>environmental samples</taxon>
    </lineage>
</organism>
<keyword evidence="2" id="KW-0605">Phycobilisome</keyword>
<dbReference type="GO" id="GO:0030089">
    <property type="term" value="C:phycobilisome"/>
    <property type="evidence" value="ECO:0007669"/>
    <property type="project" value="UniProtKB-KW"/>
</dbReference>
<protein>
    <submittedName>
        <fullName evidence="3">Phycoerythrobilin:Cys-82 alpha-phycoerythrin lyase, CpeY subunit</fullName>
    </submittedName>
</protein>
<evidence type="ECO:0000256" key="2">
    <source>
        <dbReference type="ARBA" id="ARBA00022738"/>
    </source>
</evidence>
<dbReference type="AlphaFoldDB" id="A0A024CJA6"/>